<dbReference type="AlphaFoldDB" id="A0A1E7KKD2"/>
<dbReference type="PANTHER" id="PTHR43422">
    <property type="entry name" value="THIAMINE THIAZOLE SYNTHASE"/>
    <property type="match status" value="1"/>
</dbReference>
<organism evidence="2 3">
    <name type="scientific">Streptomyces oceani</name>
    <dbReference type="NCBI Taxonomy" id="1075402"/>
    <lineage>
        <taxon>Bacteria</taxon>
        <taxon>Bacillati</taxon>
        <taxon>Actinomycetota</taxon>
        <taxon>Actinomycetes</taxon>
        <taxon>Kitasatosporales</taxon>
        <taxon>Streptomycetaceae</taxon>
        <taxon>Streptomyces</taxon>
    </lineage>
</organism>
<sequence>MHGRTHTVVLGGSLAGLLAAAAAARSTDRVTLVESDDPPTGPDPRKGVPQARHTHLLWSGGARVIESLLPGVTQRWLDAGARRIGIPDGLVSLSARGWMRRWPQMQFLLTCSRDLLDWVVRERVLEIGNVTLRQGVRAEELLGDGTRVTGARLRERATGDVRDCPADLVVDATGRGSRATAWLASLGLPPVPEETVDSGLTYATRVFRAPDGIPADFPVVNVQADPHAGCPGQTATLLPVEGGRWLVTLSGTRGGEPTTDPERFVPFARAVRHPVVGDLIAGAEPLGPVRGSRSTVNRRRFFERLPRWPEGFVVTGDAVATYNPVYGHGMSVAAWGAAALRNGLANGLARQGHAAGTAYGIQRAIARTVDGAWATATTQDVLYPEARGDQPGFSGRLMGHYVNRLMAASGSRPAAAEALFRAFTLSGPMTALAGPKAVFATLLGPYGQVSDRPPFNETELRAIAGG</sequence>
<dbReference type="SUPFAM" id="SSF51905">
    <property type="entry name" value="FAD/NAD(P)-binding domain"/>
    <property type="match status" value="1"/>
</dbReference>
<keyword evidence="3" id="KW-1185">Reference proteome</keyword>
<evidence type="ECO:0000256" key="1">
    <source>
        <dbReference type="SAM" id="MobiDB-lite"/>
    </source>
</evidence>
<comment type="caution">
    <text evidence="2">The sequence shown here is derived from an EMBL/GenBank/DDBJ whole genome shotgun (WGS) entry which is preliminary data.</text>
</comment>
<feature type="region of interest" description="Disordered" evidence="1">
    <location>
        <begin position="29"/>
        <end position="50"/>
    </location>
</feature>
<dbReference type="PATRIC" id="fig|1075402.3.peg.4310"/>
<gene>
    <name evidence="2" type="ORF">AN216_07545</name>
</gene>
<accession>A0A1E7KKD2</accession>
<dbReference type="Pfam" id="PF12831">
    <property type="entry name" value="FAD_oxidored"/>
    <property type="match status" value="1"/>
</dbReference>
<dbReference type="PANTHER" id="PTHR43422:SF3">
    <property type="entry name" value="THIAMINE THIAZOLE SYNTHASE"/>
    <property type="match status" value="1"/>
</dbReference>
<evidence type="ECO:0000313" key="3">
    <source>
        <dbReference type="Proteomes" id="UP000176101"/>
    </source>
</evidence>
<dbReference type="STRING" id="1075402.AN216_07545"/>
<protein>
    <submittedName>
        <fullName evidence="2">Pyridine nucleotide-disulfide oxidoreductase</fullName>
    </submittedName>
</protein>
<dbReference type="Proteomes" id="UP000176101">
    <property type="component" value="Unassembled WGS sequence"/>
</dbReference>
<dbReference type="InterPro" id="IPR036188">
    <property type="entry name" value="FAD/NAD-bd_sf"/>
</dbReference>
<reference evidence="2 3" key="1">
    <citation type="journal article" date="2016" name="Front. Microbiol.">
        <title>Comparative Genomics Analysis of Streptomyces Species Reveals Their Adaptation to the Marine Environment and Their Diversity at the Genomic Level.</title>
        <authorList>
            <person name="Tian X."/>
            <person name="Zhang Z."/>
            <person name="Yang T."/>
            <person name="Chen M."/>
            <person name="Li J."/>
            <person name="Chen F."/>
            <person name="Yang J."/>
            <person name="Li W."/>
            <person name="Zhang B."/>
            <person name="Zhang Z."/>
            <person name="Wu J."/>
            <person name="Zhang C."/>
            <person name="Long L."/>
            <person name="Xiao J."/>
        </authorList>
    </citation>
    <scope>NUCLEOTIDE SEQUENCE [LARGE SCALE GENOMIC DNA]</scope>
    <source>
        <strain evidence="2 3">SCSIO 02100</strain>
    </source>
</reference>
<dbReference type="Gene3D" id="3.50.50.60">
    <property type="entry name" value="FAD/NAD(P)-binding domain"/>
    <property type="match status" value="1"/>
</dbReference>
<dbReference type="OrthoDB" id="9790035at2"/>
<proteinExistence type="predicted"/>
<name>A0A1E7KKD2_9ACTN</name>
<dbReference type="EMBL" id="LJGU01000114">
    <property type="protein sequence ID" value="OEV04344.1"/>
    <property type="molecule type" value="Genomic_DNA"/>
</dbReference>
<evidence type="ECO:0000313" key="2">
    <source>
        <dbReference type="EMBL" id="OEV04344.1"/>
    </source>
</evidence>
<dbReference type="RefSeq" id="WP_070196092.1">
    <property type="nucleotide sequence ID" value="NZ_LJGU01000114.1"/>
</dbReference>